<reference evidence="10" key="1">
    <citation type="submission" date="2014-11" db="EMBL/GenBank/DDBJ databases">
        <authorList>
            <person name="Wibberg D."/>
        </authorList>
    </citation>
    <scope>NUCLEOTIDE SEQUENCE [LARGE SCALE GENOMIC DNA]</scope>
    <source>
        <strain evidence="10">L3</strain>
    </source>
</reference>
<feature type="transmembrane region" description="Helical" evidence="7">
    <location>
        <begin position="158"/>
        <end position="180"/>
    </location>
</feature>
<dbReference type="OrthoDB" id="9778910at2"/>
<dbReference type="Pfam" id="PF00528">
    <property type="entry name" value="BPD_transp_1"/>
    <property type="match status" value="1"/>
</dbReference>
<evidence type="ECO:0000259" key="8">
    <source>
        <dbReference type="PROSITE" id="PS50928"/>
    </source>
</evidence>
<feature type="transmembrane region" description="Helical" evidence="7">
    <location>
        <begin position="113"/>
        <end position="137"/>
    </location>
</feature>
<evidence type="ECO:0000256" key="2">
    <source>
        <dbReference type="ARBA" id="ARBA00022448"/>
    </source>
</evidence>
<evidence type="ECO:0000313" key="9">
    <source>
        <dbReference type="EMBL" id="CEP77748.1"/>
    </source>
</evidence>
<comment type="similarity">
    <text evidence="7">Belongs to the binding-protein-dependent transport system permease family.</text>
</comment>
<evidence type="ECO:0000256" key="1">
    <source>
        <dbReference type="ARBA" id="ARBA00004651"/>
    </source>
</evidence>
<keyword evidence="10" id="KW-1185">Reference proteome</keyword>
<feature type="transmembrane region" description="Helical" evidence="7">
    <location>
        <begin position="263"/>
        <end position="284"/>
    </location>
</feature>
<dbReference type="KEGG" id="dtn:DTL3_0422"/>
<keyword evidence="3" id="KW-1003">Cell membrane</keyword>
<keyword evidence="4 7" id="KW-0812">Transmembrane</keyword>
<dbReference type="PANTHER" id="PTHR30465">
    <property type="entry name" value="INNER MEMBRANE ABC TRANSPORTER"/>
    <property type="match status" value="1"/>
</dbReference>
<evidence type="ECO:0000256" key="7">
    <source>
        <dbReference type="RuleBase" id="RU363032"/>
    </source>
</evidence>
<dbReference type="PROSITE" id="PS50928">
    <property type="entry name" value="ABC_TM1"/>
    <property type="match status" value="1"/>
</dbReference>
<dbReference type="Proteomes" id="UP000032809">
    <property type="component" value="Chromosome I"/>
</dbReference>
<dbReference type="InterPro" id="IPR035906">
    <property type="entry name" value="MetI-like_sf"/>
</dbReference>
<dbReference type="Gene3D" id="1.10.3720.10">
    <property type="entry name" value="MetI-like"/>
    <property type="match status" value="1"/>
</dbReference>
<dbReference type="SUPFAM" id="SSF161098">
    <property type="entry name" value="MetI-like"/>
    <property type="match status" value="1"/>
</dbReference>
<feature type="transmembrane region" description="Helical" evidence="7">
    <location>
        <begin position="200"/>
        <end position="220"/>
    </location>
</feature>
<organism evidence="9 10">
    <name type="scientific">Defluviitoga tunisiensis</name>
    <dbReference type="NCBI Taxonomy" id="1006576"/>
    <lineage>
        <taxon>Bacteria</taxon>
        <taxon>Thermotogati</taxon>
        <taxon>Thermotogota</taxon>
        <taxon>Thermotogae</taxon>
        <taxon>Petrotogales</taxon>
        <taxon>Petrotogaceae</taxon>
        <taxon>Defluviitoga</taxon>
    </lineage>
</organism>
<comment type="subcellular location">
    <subcellularLocation>
        <location evidence="1 7">Cell membrane</location>
        <topology evidence="1 7">Multi-pass membrane protein</topology>
    </subcellularLocation>
</comment>
<gene>
    <name evidence="9" type="primary">dppB5</name>
    <name evidence="9" type="ORF">DTL3_0422</name>
</gene>
<feature type="transmembrane region" description="Helical" evidence="7">
    <location>
        <begin position="304"/>
        <end position="330"/>
    </location>
</feature>
<dbReference type="GO" id="GO:0005886">
    <property type="term" value="C:plasma membrane"/>
    <property type="evidence" value="ECO:0007669"/>
    <property type="project" value="UniProtKB-SubCell"/>
</dbReference>
<evidence type="ECO:0000256" key="4">
    <source>
        <dbReference type="ARBA" id="ARBA00022692"/>
    </source>
</evidence>
<dbReference type="AlphaFoldDB" id="A0A0C7NWI1"/>
<dbReference type="CDD" id="cd06261">
    <property type="entry name" value="TM_PBP2"/>
    <property type="match status" value="1"/>
</dbReference>
<accession>A0A0C7NWI1</accession>
<dbReference type="STRING" id="1006576.DTL3_0422"/>
<feature type="domain" description="ABC transmembrane type-1" evidence="8">
    <location>
        <begin position="111"/>
        <end position="327"/>
    </location>
</feature>
<sequence length="338" mass="37970">MKKSLVDYVVRRIIQFIILVIISTSIIFILPRLSPDTGPVEQAIGRVMSQGQYIDPQAVEQLRENLEIAYGLKGNIFQQYFTFWGNFLKGDLGPSFAYFPTPVTELIFHSLPWTIGLLGITTILSWILGNWLGGIVGNNRNKKWARTVEVIINGFRPIPHYILALVLLILFSHVFPIFPSGGAYPPGIIPNFSWSFILEVIKHAFLPALSLFILGIGGWFQGMRTLVSHIVQEDYVTYAKLTAIKKNEIFRGYILRNAMLPQVTGLALQIGMLFSGTLIVEIVFNYPGIGFLAYQAILRSDYNLIMGVTIFSILAVALGTLIIDLIYPLLDPRISYEK</sequence>
<feature type="transmembrane region" description="Helical" evidence="7">
    <location>
        <begin position="12"/>
        <end position="30"/>
    </location>
</feature>
<dbReference type="PANTHER" id="PTHR30465:SF55">
    <property type="entry name" value="OLIGOPEPTIDE ABC TRANSPORTER, PERMEASE PROTEIN"/>
    <property type="match status" value="1"/>
</dbReference>
<protein>
    <submittedName>
        <fullName evidence="9">ABC-type dipeptide/oligopeptide/nickel transport systems, permease components</fullName>
    </submittedName>
</protein>
<dbReference type="InterPro" id="IPR000515">
    <property type="entry name" value="MetI-like"/>
</dbReference>
<dbReference type="HOGENOM" id="CLU_036879_1_0_0"/>
<proteinExistence type="inferred from homology"/>
<keyword evidence="2 7" id="KW-0813">Transport</keyword>
<evidence type="ECO:0000256" key="3">
    <source>
        <dbReference type="ARBA" id="ARBA00022475"/>
    </source>
</evidence>
<dbReference type="GO" id="GO:0055085">
    <property type="term" value="P:transmembrane transport"/>
    <property type="evidence" value="ECO:0007669"/>
    <property type="project" value="InterPro"/>
</dbReference>
<evidence type="ECO:0000256" key="5">
    <source>
        <dbReference type="ARBA" id="ARBA00022989"/>
    </source>
</evidence>
<evidence type="ECO:0000256" key="6">
    <source>
        <dbReference type="ARBA" id="ARBA00023136"/>
    </source>
</evidence>
<keyword evidence="6 7" id="KW-0472">Membrane</keyword>
<evidence type="ECO:0000313" key="10">
    <source>
        <dbReference type="Proteomes" id="UP000032809"/>
    </source>
</evidence>
<name>A0A0C7NWI1_DEFTU</name>
<keyword evidence="5 7" id="KW-1133">Transmembrane helix</keyword>
<dbReference type="EMBL" id="LN824141">
    <property type="protein sequence ID" value="CEP77748.1"/>
    <property type="molecule type" value="Genomic_DNA"/>
</dbReference>
<dbReference type="RefSeq" id="WP_045087316.1">
    <property type="nucleotide sequence ID" value="NZ_LN824141.1"/>
</dbReference>